<accession>A0ABW0JAJ0</accession>
<dbReference type="Proteomes" id="UP001596103">
    <property type="component" value="Unassembled WGS sequence"/>
</dbReference>
<evidence type="ECO:0000313" key="4">
    <source>
        <dbReference type="Proteomes" id="UP001596103"/>
    </source>
</evidence>
<evidence type="ECO:0000313" key="3">
    <source>
        <dbReference type="EMBL" id="MFC5430107.1"/>
    </source>
</evidence>
<protein>
    <recommendedName>
        <fullName evidence="5">DUF4148 domain-containing protein</fullName>
    </recommendedName>
</protein>
<name>A0ABW0JAJ0_9BURK</name>
<evidence type="ECO:0008006" key="5">
    <source>
        <dbReference type="Google" id="ProtNLM"/>
    </source>
</evidence>
<feature type="compositionally biased region" description="Polar residues" evidence="1">
    <location>
        <begin position="26"/>
        <end position="38"/>
    </location>
</feature>
<keyword evidence="4" id="KW-1185">Reference proteome</keyword>
<comment type="caution">
    <text evidence="3">The sequence shown here is derived from an EMBL/GenBank/DDBJ whole genome shotgun (WGS) entry which is preliminary data.</text>
</comment>
<feature type="signal peptide" evidence="2">
    <location>
        <begin position="1"/>
        <end position="24"/>
    </location>
</feature>
<organism evidence="3 4">
    <name type="scientific">Paraburkholderia denitrificans</name>
    <dbReference type="NCBI Taxonomy" id="694025"/>
    <lineage>
        <taxon>Bacteria</taxon>
        <taxon>Pseudomonadati</taxon>
        <taxon>Pseudomonadota</taxon>
        <taxon>Betaproteobacteria</taxon>
        <taxon>Burkholderiales</taxon>
        <taxon>Burkholderiaceae</taxon>
        <taxon>Paraburkholderia</taxon>
    </lineage>
</organism>
<keyword evidence="2" id="KW-0732">Signal</keyword>
<proteinExistence type="predicted"/>
<sequence>MSKSSTTRIALACAAASFAGFVFAADSQSDPPQATNPPAAQDVGGAPMSTGAAGGPMAITHEQVYQELIRSEQTGERDRLDRSVYRGQ</sequence>
<evidence type="ECO:0000256" key="2">
    <source>
        <dbReference type="SAM" id="SignalP"/>
    </source>
</evidence>
<feature type="chain" id="PRO_5046753156" description="DUF4148 domain-containing protein" evidence="2">
    <location>
        <begin position="25"/>
        <end position="88"/>
    </location>
</feature>
<feature type="region of interest" description="Disordered" evidence="1">
    <location>
        <begin position="26"/>
        <end position="55"/>
    </location>
</feature>
<dbReference type="EMBL" id="JBHSMP010000017">
    <property type="protein sequence ID" value="MFC5430107.1"/>
    <property type="molecule type" value="Genomic_DNA"/>
</dbReference>
<reference evidence="4" key="1">
    <citation type="journal article" date="2019" name="Int. J. Syst. Evol. Microbiol.">
        <title>The Global Catalogue of Microorganisms (GCM) 10K type strain sequencing project: providing services to taxonomists for standard genome sequencing and annotation.</title>
        <authorList>
            <consortium name="The Broad Institute Genomics Platform"/>
            <consortium name="The Broad Institute Genome Sequencing Center for Infectious Disease"/>
            <person name="Wu L."/>
            <person name="Ma J."/>
        </authorList>
    </citation>
    <scope>NUCLEOTIDE SEQUENCE [LARGE SCALE GENOMIC DNA]</scope>
    <source>
        <strain evidence="4">CCUG 56042</strain>
    </source>
</reference>
<evidence type="ECO:0000256" key="1">
    <source>
        <dbReference type="SAM" id="MobiDB-lite"/>
    </source>
</evidence>
<gene>
    <name evidence="3" type="ORF">ACFPTO_15040</name>
</gene>
<dbReference type="RefSeq" id="WP_377712284.1">
    <property type="nucleotide sequence ID" value="NZ_JBHSMP010000017.1"/>
</dbReference>